<dbReference type="PIRSF" id="PIRSF035875">
    <property type="entry name" value="RNase_BN"/>
    <property type="match status" value="1"/>
</dbReference>
<keyword evidence="5 6" id="KW-0472">Membrane</keyword>
<dbReference type="Proteomes" id="UP000051461">
    <property type="component" value="Unassembled WGS sequence"/>
</dbReference>
<accession>A0A0R1GK90</accession>
<evidence type="ECO:0000313" key="7">
    <source>
        <dbReference type="EMBL" id="KRK34427.1"/>
    </source>
</evidence>
<feature type="transmembrane region" description="Helical" evidence="6">
    <location>
        <begin position="199"/>
        <end position="221"/>
    </location>
</feature>
<feature type="transmembrane region" description="Helical" evidence="6">
    <location>
        <begin position="233"/>
        <end position="259"/>
    </location>
</feature>
<dbReference type="PATRIC" id="fig|1423726.3.peg.659"/>
<keyword evidence="2" id="KW-1003">Cell membrane</keyword>
<proteinExistence type="predicted"/>
<keyword evidence="4 6" id="KW-1133">Transmembrane helix</keyword>
<evidence type="ECO:0000313" key="8">
    <source>
        <dbReference type="Proteomes" id="UP000051461"/>
    </source>
</evidence>
<comment type="caution">
    <text evidence="7">The sequence shown here is derived from an EMBL/GenBank/DDBJ whole genome shotgun (WGS) entry which is preliminary data.</text>
</comment>
<dbReference type="InterPro" id="IPR017039">
    <property type="entry name" value="Virul_fac_BrkB"/>
</dbReference>
<dbReference type="GO" id="GO:0005886">
    <property type="term" value="C:plasma membrane"/>
    <property type="evidence" value="ECO:0007669"/>
    <property type="project" value="UniProtKB-SubCell"/>
</dbReference>
<protein>
    <submittedName>
        <fullName evidence="7">Ribonuclease</fullName>
    </submittedName>
</protein>
<comment type="subcellular location">
    <subcellularLocation>
        <location evidence="1">Cell membrane</location>
        <topology evidence="1">Multi-pass membrane protein</topology>
    </subcellularLocation>
</comment>
<evidence type="ECO:0000256" key="6">
    <source>
        <dbReference type="SAM" id="Phobius"/>
    </source>
</evidence>
<dbReference type="OrthoDB" id="9775903at2"/>
<name>A0A0R1GK90_9LACO</name>
<feature type="transmembrane region" description="Helical" evidence="6">
    <location>
        <begin position="167"/>
        <end position="187"/>
    </location>
</feature>
<dbReference type="EMBL" id="AZDA01000092">
    <property type="protein sequence ID" value="KRK34427.1"/>
    <property type="molecule type" value="Genomic_DNA"/>
</dbReference>
<dbReference type="Pfam" id="PF03631">
    <property type="entry name" value="Virul_fac_BrkB"/>
    <property type="match status" value="1"/>
</dbReference>
<evidence type="ECO:0000256" key="4">
    <source>
        <dbReference type="ARBA" id="ARBA00022989"/>
    </source>
</evidence>
<dbReference type="NCBIfam" id="TIGR00765">
    <property type="entry name" value="yihY_not_rbn"/>
    <property type="match status" value="1"/>
</dbReference>
<dbReference type="PANTHER" id="PTHR30213:SF0">
    <property type="entry name" value="UPF0761 MEMBRANE PROTEIN YIHY"/>
    <property type="match status" value="1"/>
</dbReference>
<feature type="transmembrane region" description="Helical" evidence="6">
    <location>
        <begin position="80"/>
        <end position="99"/>
    </location>
</feature>
<feature type="transmembrane region" description="Helical" evidence="6">
    <location>
        <begin position="12"/>
        <end position="35"/>
    </location>
</feature>
<dbReference type="STRING" id="1423726.FC07_GL000636"/>
<keyword evidence="3 6" id="KW-0812">Transmembrane</keyword>
<feature type="transmembrane region" description="Helical" evidence="6">
    <location>
        <begin position="120"/>
        <end position="147"/>
    </location>
</feature>
<keyword evidence="8" id="KW-1185">Reference proteome</keyword>
<dbReference type="AlphaFoldDB" id="A0A0R1GK90"/>
<evidence type="ECO:0000256" key="5">
    <source>
        <dbReference type="ARBA" id="ARBA00023136"/>
    </source>
</evidence>
<dbReference type="RefSeq" id="WP_057905067.1">
    <property type="nucleotide sequence ID" value="NZ_AZDA01000092.1"/>
</dbReference>
<reference evidence="7 8" key="1">
    <citation type="journal article" date="2015" name="Genome Announc.">
        <title>Expanding the biotechnology potential of lactobacilli through comparative genomics of 213 strains and associated genera.</title>
        <authorList>
            <person name="Sun Z."/>
            <person name="Harris H.M."/>
            <person name="McCann A."/>
            <person name="Guo C."/>
            <person name="Argimon S."/>
            <person name="Zhang W."/>
            <person name="Yang X."/>
            <person name="Jeffery I.B."/>
            <person name="Cooney J.C."/>
            <person name="Kagawa T.F."/>
            <person name="Liu W."/>
            <person name="Song Y."/>
            <person name="Salvetti E."/>
            <person name="Wrobel A."/>
            <person name="Rasinkangas P."/>
            <person name="Parkhill J."/>
            <person name="Rea M.C."/>
            <person name="O'Sullivan O."/>
            <person name="Ritari J."/>
            <person name="Douillard F.P."/>
            <person name="Paul Ross R."/>
            <person name="Yang R."/>
            <person name="Briner A.E."/>
            <person name="Felis G.E."/>
            <person name="de Vos W.M."/>
            <person name="Barrangou R."/>
            <person name="Klaenhammer T.R."/>
            <person name="Caufield P.W."/>
            <person name="Cui Y."/>
            <person name="Zhang H."/>
            <person name="O'Toole P.W."/>
        </authorList>
    </citation>
    <scope>NUCLEOTIDE SEQUENCE [LARGE SCALE GENOMIC DNA]</scope>
    <source>
        <strain evidence="7 8">DSM 20003</strain>
    </source>
</reference>
<sequence>MAIFIDRFTHAGINDGAIVIAFWELLSIFPLLIFLGNLLPLLHLNSATVLSYVEGVIPETIYKHMLPTVDRFLRRGNGGLLSFGALGTLWTASRGINALKRMMDRTYGVLEKQNFILLRLVALPMTIFLVICMMAIVLTFSFGQQVLDYLTPIFHLPAHLIDTFQALKWPVSTSVMFLMLLVIYYVLPNIKLKLRSVIPGAVITTAGWLGLAQLFSLYVSYLTRSLLSYGTIGFFMVLMFWLDFSAWILMFGAVVNVVVEQTFFGRVRENKNHLQAFLRRRYHKRPPAP</sequence>
<gene>
    <name evidence="7" type="ORF">FC07_GL000636</name>
</gene>
<organism evidence="7 8">
    <name type="scientific">Loigolactobacillus bifermentans DSM 20003</name>
    <dbReference type="NCBI Taxonomy" id="1423726"/>
    <lineage>
        <taxon>Bacteria</taxon>
        <taxon>Bacillati</taxon>
        <taxon>Bacillota</taxon>
        <taxon>Bacilli</taxon>
        <taxon>Lactobacillales</taxon>
        <taxon>Lactobacillaceae</taxon>
        <taxon>Loigolactobacillus</taxon>
    </lineage>
</organism>
<evidence type="ECO:0000256" key="2">
    <source>
        <dbReference type="ARBA" id="ARBA00022475"/>
    </source>
</evidence>
<evidence type="ECO:0000256" key="3">
    <source>
        <dbReference type="ARBA" id="ARBA00022692"/>
    </source>
</evidence>
<evidence type="ECO:0000256" key="1">
    <source>
        <dbReference type="ARBA" id="ARBA00004651"/>
    </source>
</evidence>
<dbReference type="PANTHER" id="PTHR30213">
    <property type="entry name" value="INNER MEMBRANE PROTEIN YHJD"/>
    <property type="match status" value="1"/>
</dbReference>